<proteinExistence type="predicted"/>
<evidence type="ECO:0000313" key="3">
    <source>
        <dbReference type="Proteomes" id="UP001362999"/>
    </source>
</evidence>
<name>A0AAW0A8C7_9AGAR</name>
<dbReference type="Proteomes" id="UP001362999">
    <property type="component" value="Unassembled WGS sequence"/>
</dbReference>
<evidence type="ECO:0000256" key="1">
    <source>
        <dbReference type="SAM" id="MobiDB-lite"/>
    </source>
</evidence>
<feature type="compositionally biased region" description="Polar residues" evidence="1">
    <location>
        <begin position="65"/>
        <end position="76"/>
    </location>
</feature>
<dbReference type="EMBL" id="JAWWNJ010000079">
    <property type="protein sequence ID" value="KAK7002450.1"/>
    <property type="molecule type" value="Genomic_DNA"/>
</dbReference>
<keyword evidence="3" id="KW-1185">Reference proteome</keyword>
<evidence type="ECO:0000313" key="2">
    <source>
        <dbReference type="EMBL" id="KAK7002450.1"/>
    </source>
</evidence>
<sequence>MASSSTQEPPDGYEWCYCDHTCGMHGKPVKPRTLQKHRQRTKDNEAILQRRAAILAGYDVGSNFLGPSTSRSQDLANSSQNIDGSDNDDDTDQDARMTSPDGVQDGGDDDSDAGGGGDYDMDFDDPTVNRAASPNIFSDPPHHLRDQNNTPDTPPNIDSPRSASPDGDHDARSNRGNSPSNPDTGSDGGYRSDDPDDTPDIPQSAISDIAIAQKFIELLRNARLDNPDELDPAILERLKNPPSAVPILEPDQRLAIDLFLSVTDASEKTYNLVREAVMRRHPEDEVLSYYRAKRLVEELSGVTSIVRDMCIKSCMAYTGPFAELENCPHCGESRWDEKGAARQQFHTIPLGPQLQALRRSPGTAEEMNYREACTQRILTELGPDYSNGPSIYEDFFHGTDYLEAVLNEKIRKGDMVFVLTTDGAQLYRSKQSD</sequence>
<feature type="region of interest" description="Disordered" evidence="1">
    <location>
        <begin position="60"/>
        <end position="203"/>
    </location>
</feature>
<gene>
    <name evidence="2" type="ORF">R3P38DRAFT_1734095</name>
</gene>
<accession>A0AAW0A8C7</accession>
<dbReference type="AlphaFoldDB" id="A0AAW0A8C7"/>
<feature type="compositionally biased region" description="Polar residues" evidence="1">
    <location>
        <begin position="174"/>
        <end position="184"/>
    </location>
</feature>
<comment type="caution">
    <text evidence="2">The sequence shown here is derived from an EMBL/GenBank/DDBJ whole genome shotgun (WGS) entry which is preliminary data.</text>
</comment>
<organism evidence="2 3">
    <name type="scientific">Favolaschia claudopus</name>
    <dbReference type="NCBI Taxonomy" id="2862362"/>
    <lineage>
        <taxon>Eukaryota</taxon>
        <taxon>Fungi</taxon>
        <taxon>Dikarya</taxon>
        <taxon>Basidiomycota</taxon>
        <taxon>Agaricomycotina</taxon>
        <taxon>Agaricomycetes</taxon>
        <taxon>Agaricomycetidae</taxon>
        <taxon>Agaricales</taxon>
        <taxon>Marasmiineae</taxon>
        <taxon>Mycenaceae</taxon>
        <taxon>Favolaschia</taxon>
    </lineage>
</organism>
<protein>
    <submittedName>
        <fullName evidence="2">Uncharacterized protein</fullName>
    </submittedName>
</protein>
<reference evidence="2 3" key="1">
    <citation type="journal article" date="2024" name="J Genomics">
        <title>Draft genome sequencing and assembly of Favolaschia claudopus CIRM-BRFM 2984 isolated from oak limbs.</title>
        <authorList>
            <person name="Navarro D."/>
            <person name="Drula E."/>
            <person name="Chaduli D."/>
            <person name="Cazenave R."/>
            <person name="Ahrendt S."/>
            <person name="Wang J."/>
            <person name="Lipzen A."/>
            <person name="Daum C."/>
            <person name="Barry K."/>
            <person name="Grigoriev I.V."/>
            <person name="Favel A."/>
            <person name="Rosso M.N."/>
            <person name="Martin F."/>
        </authorList>
    </citation>
    <scope>NUCLEOTIDE SEQUENCE [LARGE SCALE GENOMIC DNA]</scope>
    <source>
        <strain evidence="2 3">CIRM-BRFM 2984</strain>
    </source>
</reference>